<sequence length="436" mass="50761">MKNITLLPADTYIVVNKTVIHEEDRRLLTMLYQPIIGYTAVSLYFTLIDDLDEFNRLSDDLNHHHLMSIMQLRLEDIMIAREKLEAVGLLKTYLKKGSVNNYVYLLYSPISANEFFNHPILNIVLYNNIGKKEYDKRLEMFKVPRVRLTDYEDISHKFNEVFKSSNLKPFEVIEDIEKKETSSIVLDDMIDFNLLISSIPSGLVSNRCFDKETKKLINNLALVYNIDTERMSGLVRTSLNEKGLIDKTLLRKNCRNYYSFENVGNLPTLVYQTQPDYLKKPEGDTSKWAKMAYTFENTSPYDYLKSKMKGAEPTKRDLNLIEDLMIDQKLSAGVVNVLISYALKINNQKLNRNYLETIAGQWKRLNIETVEEAMRLTEKEYKKMKKVATNTTKSKTVSKKLSKEEILPDWFGKELDTDNTNEEEQEELDKIIDSLV</sequence>
<dbReference type="Proteomes" id="UP000824232">
    <property type="component" value="Unassembled WGS sequence"/>
</dbReference>
<feature type="region of interest" description="Disordered" evidence="2">
    <location>
        <begin position="413"/>
        <end position="436"/>
    </location>
</feature>
<evidence type="ECO:0000256" key="2">
    <source>
        <dbReference type="SAM" id="MobiDB-lite"/>
    </source>
</evidence>
<evidence type="ECO:0000313" key="5">
    <source>
        <dbReference type="EMBL" id="HIR58946.1"/>
    </source>
</evidence>
<evidence type="ECO:0000259" key="4">
    <source>
        <dbReference type="Pfam" id="PF25888"/>
    </source>
</evidence>
<reference evidence="5" key="1">
    <citation type="submission" date="2020-10" db="EMBL/GenBank/DDBJ databases">
        <authorList>
            <person name="Gilroy R."/>
        </authorList>
    </citation>
    <scope>NUCLEOTIDE SEQUENCE</scope>
    <source>
        <strain evidence="5">CHK184-20233</strain>
    </source>
</reference>
<comment type="similarity">
    <text evidence="1">Belongs to the DnaB/DnaD family.</text>
</comment>
<feature type="domain" description="DnaB/C C-terminal" evidence="3">
    <location>
        <begin position="309"/>
        <end position="374"/>
    </location>
</feature>
<organism evidence="5 6">
    <name type="scientific">Candidatus Onthousia excrementipullorum</name>
    <dbReference type="NCBI Taxonomy" id="2840884"/>
    <lineage>
        <taxon>Bacteria</taxon>
        <taxon>Bacillati</taxon>
        <taxon>Bacillota</taxon>
        <taxon>Bacilli</taxon>
        <taxon>Candidatus Onthousia</taxon>
    </lineage>
</organism>
<evidence type="ECO:0000313" key="6">
    <source>
        <dbReference type="Proteomes" id="UP000824232"/>
    </source>
</evidence>
<gene>
    <name evidence="5" type="ORF">IAB38_02750</name>
</gene>
<name>A0A9D1DTX9_9FIRM</name>
<dbReference type="InterPro" id="IPR058660">
    <property type="entry name" value="WHD_DnaB"/>
</dbReference>
<dbReference type="EMBL" id="DVHC01000028">
    <property type="protein sequence ID" value="HIR58946.1"/>
    <property type="molecule type" value="Genomic_DNA"/>
</dbReference>
<dbReference type="InterPro" id="IPR034829">
    <property type="entry name" value="DnaD-like_sf"/>
</dbReference>
<dbReference type="SUPFAM" id="SSF158499">
    <property type="entry name" value="DnaD domain-like"/>
    <property type="match status" value="1"/>
</dbReference>
<comment type="caution">
    <text evidence="5">The sequence shown here is derived from an EMBL/GenBank/DDBJ whole genome shotgun (WGS) entry which is preliminary data.</text>
</comment>
<evidence type="ECO:0000256" key="1">
    <source>
        <dbReference type="ARBA" id="ARBA00093462"/>
    </source>
</evidence>
<accession>A0A9D1DTX9</accession>
<feature type="compositionally biased region" description="Acidic residues" evidence="2">
    <location>
        <begin position="417"/>
        <end position="427"/>
    </location>
</feature>
<protein>
    <submittedName>
        <fullName evidence="5">DnaD domain protein</fullName>
    </submittedName>
</protein>
<evidence type="ECO:0000259" key="3">
    <source>
        <dbReference type="Pfam" id="PF07261"/>
    </source>
</evidence>
<dbReference type="AlphaFoldDB" id="A0A9D1DTX9"/>
<dbReference type="Pfam" id="PF25888">
    <property type="entry name" value="WHD_DnaB"/>
    <property type="match status" value="1"/>
</dbReference>
<dbReference type="Pfam" id="PF07261">
    <property type="entry name" value="DnaB_2"/>
    <property type="match status" value="1"/>
</dbReference>
<reference evidence="5" key="2">
    <citation type="journal article" date="2021" name="PeerJ">
        <title>Extensive microbial diversity within the chicken gut microbiome revealed by metagenomics and culture.</title>
        <authorList>
            <person name="Gilroy R."/>
            <person name="Ravi A."/>
            <person name="Getino M."/>
            <person name="Pursley I."/>
            <person name="Horton D.L."/>
            <person name="Alikhan N.F."/>
            <person name="Baker D."/>
            <person name="Gharbi K."/>
            <person name="Hall N."/>
            <person name="Watson M."/>
            <person name="Adriaenssens E.M."/>
            <person name="Foster-Nyarko E."/>
            <person name="Jarju S."/>
            <person name="Secka A."/>
            <person name="Antonio M."/>
            <person name="Oren A."/>
            <person name="Chaudhuri R.R."/>
            <person name="La Ragione R."/>
            <person name="Hildebrand F."/>
            <person name="Pallen M.J."/>
        </authorList>
    </citation>
    <scope>NUCLEOTIDE SEQUENCE</scope>
    <source>
        <strain evidence="5">CHK184-20233</strain>
    </source>
</reference>
<proteinExistence type="inferred from homology"/>
<dbReference type="Gene3D" id="1.10.10.630">
    <property type="entry name" value="DnaD domain-like"/>
    <property type="match status" value="1"/>
</dbReference>
<dbReference type="InterPro" id="IPR006343">
    <property type="entry name" value="DnaB/C_C"/>
</dbReference>
<feature type="domain" description="Replicative helicase loading/DNA remodeling protein DnaB N-terminal winged helix" evidence="4">
    <location>
        <begin position="8"/>
        <end position="172"/>
    </location>
</feature>